<organism evidence="2 3">
    <name type="scientific">Hymenobacter rigui</name>
    <dbReference type="NCBI Taxonomy" id="334424"/>
    <lineage>
        <taxon>Bacteria</taxon>
        <taxon>Pseudomonadati</taxon>
        <taxon>Bacteroidota</taxon>
        <taxon>Cytophagia</taxon>
        <taxon>Cytophagales</taxon>
        <taxon>Hymenobacteraceae</taxon>
        <taxon>Hymenobacter</taxon>
    </lineage>
</organism>
<feature type="signal peptide" evidence="1">
    <location>
        <begin position="1"/>
        <end position="22"/>
    </location>
</feature>
<evidence type="ECO:0000313" key="3">
    <source>
        <dbReference type="Proteomes" id="UP000273500"/>
    </source>
</evidence>
<keyword evidence="1" id="KW-0732">Signal</keyword>
<dbReference type="Proteomes" id="UP000273500">
    <property type="component" value="Unassembled WGS sequence"/>
</dbReference>
<accession>A0A3R9MEA0</accession>
<dbReference type="OrthoDB" id="885277at2"/>
<protein>
    <submittedName>
        <fullName evidence="2">Uncharacterized protein</fullName>
    </submittedName>
</protein>
<sequence>MSIPSTVLAAFFLLGLATSSVAQTVPQHSDLSTARYDRSDTLRAVRYLFMRRSQATRGWLQAGTGLAATAVVEKGMLATTSLRKQDKQYYQSRQQNANGDILLGSLITGYGLLRLSRFGPQQYQRVLNIYLQGGPLPQYLTRRLRPKYFRMMPPV</sequence>
<name>A0A3R9MEA0_9BACT</name>
<dbReference type="RefSeq" id="WP_125424270.1">
    <property type="nucleotide sequence ID" value="NZ_RWIT01000021.1"/>
</dbReference>
<evidence type="ECO:0000256" key="1">
    <source>
        <dbReference type="SAM" id="SignalP"/>
    </source>
</evidence>
<dbReference type="AlphaFoldDB" id="A0A3R9MEA0"/>
<comment type="caution">
    <text evidence="2">The sequence shown here is derived from an EMBL/GenBank/DDBJ whole genome shotgun (WGS) entry which is preliminary data.</text>
</comment>
<proteinExistence type="predicted"/>
<reference evidence="2 3" key="1">
    <citation type="submission" date="2018-12" db="EMBL/GenBank/DDBJ databases">
        <authorList>
            <person name="Feng G."/>
            <person name="Zhu H."/>
        </authorList>
    </citation>
    <scope>NUCLEOTIDE SEQUENCE [LARGE SCALE GENOMIC DNA]</scope>
    <source>
        <strain evidence="2 3">KCTC 12533</strain>
    </source>
</reference>
<keyword evidence="3" id="KW-1185">Reference proteome</keyword>
<feature type="chain" id="PRO_5018632465" evidence="1">
    <location>
        <begin position="23"/>
        <end position="155"/>
    </location>
</feature>
<dbReference type="EMBL" id="RWIT01000021">
    <property type="protein sequence ID" value="RSK43854.1"/>
    <property type="molecule type" value="Genomic_DNA"/>
</dbReference>
<evidence type="ECO:0000313" key="2">
    <source>
        <dbReference type="EMBL" id="RSK43854.1"/>
    </source>
</evidence>
<gene>
    <name evidence="2" type="ORF">EI291_21110</name>
</gene>